<feature type="active site" description="Proton acceptor" evidence="13">
    <location>
        <position position="445"/>
    </location>
</feature>
<comment type="cofactor">
    <cofactor evidence="14 16">
        <name>FAD</name>
        <dbReference type="ChEBI" id="CHEBI:57692"/>
    </cofactor>
    <text evidence="14 16">Binds 1 FAD per subunit.</text>
</comment>
<dbReference type="Proteomes" id="UP000320948">
    <property type="component" value="Unassembled WGS sequence"/>
</dbReference>
<evidence type="ECO:0000256" key="11">
    <source>
        <dbReference type="ARBA" id="ARBA00023284"/>
    </source>
</evidence>
<keyword evidence="10" id="KW-1015">Disulfide bond</keyword>
<evidence type="ECO:0000313" key="19">
    <source>
        <dbReference type="EMBL" id="TKW61577.1"/>
    </source>
</evidence>
<evidence type="ECO:0000256" key="7">
    <source>
        <dbReference type="ARBA" id="ARBA00022827"/>
    </source>
</evidence>
<feature type="binding site" evidence="14">
    <location>
        <position position="306"/>
    </location>
    <ligand>
        <name>FAD</name>
        <dbReference type="ChEBI" id="CHEBI:57692"/>
    </ligand>
</feature>
<evidence type="ECO:0000259" key="17">
    <source>
        <dbReference type="Pfam" id="PF02852"/>
    </source>
</evidence>
<comment type="subcellular location">
    <subcellularLocation>
        <location evidence="1">Cytoplasm</location>
    </subcellularLocation>
</comment>
<dbReference type="FunFam" id="3.30.390.30:FF:000001">
    <property type="entry name" value="Dihydrolipoyl dehydrogenase"/>
    <property type="match status" value="1"/>
</dbReference>
<evidence type="ECO:0000256" key="12">
    <source>
        <dbReference type="ARBA" id="ARBA00049187"/>
    </source>
</evidence>
<dbReference type="InterPro" id="IPR016156">
    <property type="entry name" value="FAD/NAD-linked_Rdtase_dimer_sf"/>
</dbReference>
<dbReference type="Gene3D" id="3.30.390.30">
    <property type="match status" value="1"/>
</dbReference>
<dbReference type="PANTHER" id="PTHR22912:SF217">
    <property type="entry name" value="DIHYDROLIPOYL DEHYDROGENASE"/>
    <property type="match status" value="1"/>
</dbReference>
<protein>
    <recommendedName>
        <fullName evidence="4 16">Dihydrolipoyl dehydrogenase</fullName>
        <ecNumber evidence="3 16">1.8.1.4</ecNumber>
    </recommendedName>
</protein>
<evidence type="ECO:0000256" key="5">
    <source>
        <dbReference type="ARBA" id="ARBA00022490"/>
    </source>
</evidence>
<accession>A0A6N4RCY8</accession>
<evidence type="ECO:0000256" key="13">
    <source>
        <dbReference type="PIRSR" id="PIRSR000350-2"/>
    </source>
</evidence>
<dbReference type="SUPFAM" id="SSF51905">
    <property type="entry name" value="FAD/NAD(P)-binding domain"/>
    <property type="match status" value="1"/>
</dbReference>
<feature type="binding site" evidence="14">
    <location>
        <position position="55"/>
    </location>
    <ligand>
        <name>FAD</name>
        <dbReference type="ChEBI" id="CHEBI:57692"/>
    </ligand>
</feature>
<feature type="disulfide bond" description="Redox-active" evidence="15">
    <location>
        <begin position="46"/>
        <end position="51"/>
    </location>
</feature>
<organism evidence="19 20">
    <name type="scientific">Blastochloris viridis</name>
    <name type="common">Rhodopseudomonas viridis</name>
    <dbReference type="NCBI Taxonomy" id="1079"/>
    <lineage>
        <taxon>Bacteria</taxon>
        <taxon>Pseudomonadati</taxon>
        <taxon>Pseudomonadota</taxon>
        <taxon>Alphaproteobacteria</taxon>
        <taxon>Hyphomicrobiales</taxon>
        <taxon>Blastochloridaceae</taxon>
        <taxon>Blastochloris</taxon>
    </lineage>
</organism>
<evidence type="ECO:0000256" key="14">
    <source>
        <dbReference type="PIRSR" id="PIRSR000350-3"/>
    </source>
</evidence>
<evidence type="ECO:0000256" key="16">
    <source>
        <dbReference type="RuleBase" id="RU003692"/>
    </source>
</evidence>
<name>A0A6N4RCY8_BLAVI</name>
<proteinExistence type="inferred from homology"/>
<feature type="domain" description="FAD/NAD(P)-binding" evidence="18">
    <location>
        <begin position="9"/>
        <end position="321"/>
    </location>
</feature>
<evidence type="ECO:0000256" key="3">
    <source>
        <dbReference type="ARBA" id="ARBA00012608"/>
    </source>
</evidence>
<keyword evidence="7 14" id="KW-0274">FAD</keyword>
<dbReference type="GO" id="GO:0050660">
    <property type="term" value="F:flavin adenine dinucleotide binding"/>
    <property type="evidence" value="ECO:0007669"/>
    <property type="project" value="InterPro"/>
</dbReference>
<evidence type="ECO:0000259" key="18">
    <source>
        <dbReference type="Pfam" id="PF07992"/>
    </source>
</evidence>
<evidence type="ECO:0000256" key="15">
    <source>
        <dbReference type="PIRSR" id="PIRSR000350-4"/>
    </source>
</evidence>
<keyword evidence="14" id="KW-0547">Nucleotide-binding</keyword>
<feature type="domain" description="Pyridine nucleotide-disulphide oxidoreductase dimerisation" evidence="17">
    <location>
        <begin position="347"/>
        <end position="455"/>
    </location>
</feature>
<dbReference type="NCBIfam" id="TIGR01350">
    <property type="entry name" value="lipoamide_DH"/>
    <property type="match status" value="1"/>
</dbReference>
<dbReference type="AlphaFoldDB" id="A0A6N4RCY8"/>
<evidence type="ECO:0000313" key="20">
    <source>
        <dbReference type="Proteomes" id="UP000320948"/>
    </source>
</evidence>
<keyword evidence="8 16" id="KW-0560">Oxidoreductase</keyword>
<dbReference type="Pfam" id="PF02852">
    <property type="entry name" value="Pyr_redox_dim"/>
    <property type="match status" value="1"/>
</dbReference>
<dbReference type="InterPro" id="IPR012999">
    <property type="entry name" value="Pyr_OxRdtase_I_AS"/>
</dbReference>
<feature type="binding site" evidence="14">
    <location>
        <begin position="180"/>
        <end position="187"/>
    </location>
    <ligand>
        <name>NAD(+)</name>
        <dbReference type="ChEBI" id="CHEBI:57540"/>
    </ligand>
</feature>
<evidence type="ECO:0000256" key="1">
    <source>
        <dbReference type="ARBA" id="ARBA00004496"/>
    </source>
</evidence>
<keyword evidence="5" id="KW-0963">Cytoplasm</keyword>
<dbReference type="InterPro" id="IPR001100">
    <property type="entry name" value="Pyr_nuc-diS_OxRdtase"/>
</dbReference>
<keyword evidence="11 16" id="KW-0676">Redox-active center</keyword>
<sequence>MPQDKNLSFDVVVIGAGPGGYVAAIRAAQLGLKTAIIERDALGGVCLNWGCIPTKALLKAAEVQRTIKHAADFGILAESKGFDFSKVISRSRDVAAQLSKGIGFLMKKNKIEVIKGTAKFTSDKTLDVDGEVVTFGSAIVATGARAKQIKGVLEADGKFIWTAKEAMVPAELPKTLLVIGAGAIGVEFASFYTALGTEVTIVEAQDRVCPAEDEEISTMLKKELEKDGIKIELKAKVEGLKPGKNGAEATINGEARTFDRAILAIGVTGNVENLGLEELKIFPEKGAIKVDNMYRTSVPSIYAIGDVIGAPWLAHVASHEGVICAEAIAHKAGKLGHAPHAMRYDNIPGCTYCTPQVGSTGLTEQACKAAGREVKIGRYSYTANGKALALGEPNGMVKTIFDAKTGELLGAHIIGTEATEMISTFVLGRSMEAVEADFIHACLPHPTLSEMIAESVLASEGRALNG</sequence>
<comment type="catalytic activity">
    <reaction evidence="12 16">
        <text>N(6)-[(R)-dihydrolipoyl]-L-lysyl-[protein] + NAD(+) = N(6)-[(R)-lipoyl]-L-lysyl-[protein] + NADH + H(+)</text>
        <dbReference type="Rhea" id="RHEA:15045"/>
        <dbReference type="Rhea" id="RHEA-COMP:10474"/>
        <dbReference type="Rhea" id="RHEA-COMP:10475"/>
        <dbReference type="ChEBI" id="CHEBI:15378"/>
        <dbReference type="ChEBI" id="CHEBI:57540"/>
        <dbReference type="ChEBI" id="CHEBI:57945"/>
        <dbReference type="ChEBI" id="CHEBI:83099"/>
        <dbReference type="ChEBI" id="CHEBI:83100"/>
        <dbReference type="EC" id="1.8.1.4"/>
    </reaction>
</comment>
<gene>
    <name evidence="19" type="primary">lpdA</name>
    <name evidence="19" type="ORF">DI628_02840</name>
</gene>
<dbReference type="GO" id="GO:0004148">
    <property type="term" value="F:dihydrolipoyl dehydrogenase (NADH) activity"/>
    <property type="evidence" value="ECO:0007669"/>
    <property type="project" value="UniProtKB-EC"/>
</dbReference>
<dbReference type="InterPro" id="IPR004099">
    <property type="entry name" value="Pyr_nucl-diS_OxRdtase_dimer"/>
</dbReference>
<dbReference type="InterPro" id="IPR006258">
    <property type="entry name" value="Lipoamide_DH"/>
</dbReference>
<dbReference type="InterPro" id="IPR023753">
    <property type="entry name" value="FAD/NAD-binding_dom"/>
</dbReference>
<dbReference type="InterPro" id="IPR036188">
    <property type="entry name" value="FAD/NAD-bd_sf"/>
</dbReference>
<dbReference type="SUPFAM" id="SSF55424">
    <property type="entry name" value="FAD/NAD-linked reductases, dimerisation (C-terminal) domain"/>
    <property type="match status" value="1"/>
</dbReference>
<evidence type="ECO:0000256" key="8">
    <source>
        <dbReference type="ARBA" id="ARBA00023002"/>
    </source>
</evidence>
<comment type="caution">
    <text evidence="19">The sequence shown here is derived from an EMBL/GenBank/DDBJ whole genome shotgun (WGS) entry which is preliminary data.</text>
</comment>
<keyword evidence="6 16" id="KW-0285">Flavoprotein</keyword>
<feature type="binding site" evidence="14">
    <location>
        <position position="266"/>
    </location>
    <ligand>
        <name>NAD(+)</name>
        <dbReference type="ChEBI" id="CHEBI:57540"/>
    </ligand>
</feature>
<evidence type="ECO:0000256" key="4">
    <source>
        <dbReference type="ARBA" id="ARBA00016961"/>
    </source>
</evidence>
<dbReference type="PRINTS" id="PR00368">
    <property type="entry name" value="FADPNR"/>
</dbReference>
<dbReference type="EC" id="1.8.1.4" evidence="3 16"/>
<dbReference type="EMBL" id="VAFM01000001">
    <property type="protein sequence ID" value="TKW61577.1"/>
    <property type="molecule type" value="Genomic_DNA"/>
</dbReference>
<evidence type="ECO:0000256" key="6">
    <source>
        <dbReference type="ARBA" id="ARBA00022630"/>
    </source>
</evidence>
<dbReference type="GO" id="GO:0006103">
    <property type="term" value="P:2-oxoglutarate metabolic process"/>
    <property type="evidence" value="ECO:0007669"/>
    <property type="project" value="TreeGrafter"/>
</dbReference>
<dbReference type="InterPro" id="IPR050151">
    <property type="entry name" value="Class-I_Pyr_Nuc-Dis_Oxidored"/>
</dbReference>
<dbReference type="Pfam" id="PF07992">
    <property type="entry name" value="Pyr_redox_2"/>
    <property type="match status" value="1"/>
</dbReference>
<feature type="binding site" evidence="14">
    <location>
        <position position="203"/>
    </location>
    <ligand>
        <name>NAD(+)</name>
        <dbReference type="ChEBI" id="CHEBI:57540"/>
    </ligand>
</feature>
<dbReference type="PRINTS" id="PR00411">
    <property type="entry name" value="PNDRDTASEI"/>
</dbReference>
<evidence type="ECO:0000256" key="2">
    <source>
        <dbReference type="ARBA" id="ARBA00007532"/>
    </source>
</evidence>
<dbReference type="PIRSF" id="PIRSF000350">
    <property type="entry name" value="Mercury_reductase_MerA"/>
    <property type="match status" value="1"/>
</dbReference>
<dbReference type="GO" id="GO:0005737">
    <property type="term" value="C:cytoplasm"/>
    <property type="evidence" value="ECO:0007669"/>
    <property type="project" value="UniProtKB-SubCell"/>
</dbReference>
<evidence type="ECO:0000256" key="10">
    <source>
        <dbReference type="ARBA" id="ARBA00023157"/>
    </source>
</evidence>
<evidence type="ECO:0000256" key="9">
    <source>
        <dbReference type="ARBA" id="ARBA00023027"/>
    </source>
</evidence>
<comment type="miscellaneous">
    <text evidence="16">The active site is a redox-active disulfide bond.</text>
</comment>
<dbReference type="PROSITE" id="PS00076">
    <property type="entry name" value="PYRIDINE_REDOX_1"/>
    <property type="match status" value="1"/>
</dbReference>
<reference evidence="19 20" key="1">
    <citation type="journal article" date="2017" name="Nat. Commun.">
        <title>In situ click chemistry generation of cyclooxygenase-2 inhibitors.</title>
        <authorList>
            <person name="Bhardwaj A."/>
            <person name="Kaur J."/>
            <person name="Wuest M."/>
            <person name="Wuest F."/>
        </authorList>
    </citation>
    <scope>NUCLEOTIDE SEQUENCE [LARGE SCALE GENOMIC DNA]</scope>
    <source>
        <strain evidence="19">S2_018_000_R2_106</strain>
    </source>
</reference>
<dbReference type="Gene3D" id="3.50.50.60">
    <property type="entry name" value="FAD/NAD(P)-binding domain"/>
    <property type="match status" value="2"/>
</dbReference>
<dbReference type="PANTHER" id="PTHR22912">
    <property type="entry name" value="DISULFIDE OXIDOREDUCTASE"/>
    <property type="match status" value="1"/>
</dbReference>
<keyword evidence="9 14" id="KW-0520">NAD</keyword>
<comment type="similarity">
    <text evidence="2 16">Belongs to the class-I pyridine nucleotide-disulfide oxidoreductase family.</text>
</comment>